<dbReference type="SUPFAM" id="SSF50331">
    <property type="entry name" value="MOP-like"/>
    <property type="match status" value="1"/>
</dbReference>
<dbReference type="CDD" id="cd03301">
    <property type="entry name" value="ABC_MalK_N"/>
    <property type="match status" value="1"/>
</dbReference>
<keyword evidence="7" id="KW-0762">Sugar transport</keyword>
<sequence length="366" mass="39661">MADVKLSGVHKYYGNVHAVRGVDLTIADGEFAVLVGPSGCGKSTLLRTIAGIEDPDGGTITIGGAVVNDLRPRERNIAMVFQNYALYPYLTVSENIAFGLRARKTPEIEIRKRVGEAAEMLGIGNLLQRYPRQLSGGQRQRVAIGRAIVRKADLFLFDEPLSNLDAQLRDEMRTEIKRLHHEITTTMIYVTHDQVEAMTLADRIVLLREGQIEQQGAPLELFEQPRTGFVAGFLGSPSINLIPATLKTNGRDAAVVFQSGGELTLPSAKARPLASMDRREILVGIRPQHFSRAGGPLREGAVSYSATADLIQPTGTRTFTTIKIGGVDAVAELQAHDVSSHGEQVDLAIDLNRVVLIDPASGLVIA</sequence>
<evidence type="ECO:0000256" key="5">
    <source>
        <dbReference type="ARBA" id="ARBA00024722"/>
    </source>
</evidence>
<comment type="similarity">
    <text evidence="1">Belongs to the ABC transporter superfamily.</text>
</comment>
<evidence type="ECO:0000259" key="6">
    <source>
        <dbReference type="PROSITE" id="PS50893"/>
    </source>
</evidence>
<dbReference type="PROSITE" id="PS00211">
    <property type="entry name" value="ABC_TRANSPORTER_1"/>
    <property type="match status" value="1"/>
</dbReference>
<comment type="caution">
    <text evidence="7">The sequence shown here is derived from an EMBL/GenBank/DDBJ whole genome shotgun (WGS) entry which is preliminary data.</text>
</comment>
<evidence type="ECO:0000256" key="2">
    <source>
        <dbReference type="ARBA" id="ARBA00022448"/>
    </source>
</evidence>
<dbReference type="InterPro" id="IPR012340">
    <property type="entry name" value="NA-bd_OB-fold"/>
</dbReference>
<dbReference type="InterPro" id="IPR040582">
    <property type="entry name" value="OB_MalK-like"/>
</dbReference>
<name>A0ABV4GQV8_9BRAD</name>
<keyword evidence="8" id="KW-1185">Reference proteome</keyword>
<gene>
    <name evidence="7" type="ORF">ABH992_005686</name>
</gene>
<dbReference type="Gene3D" id="2.40.50.100">
    <property type="match status" value="1"/>
</dbReference>
<dbReference type="SMART" id="SM00382">
    <property type="entry name" value="AAA"/>
    <property type="match status" value="1"/>
</dbReference>
<evidence type="ECO:0000313" key="8">
    <source>
        <dbReference type="Proteomes" id="UP001565474"/>
    </source>
</evidence>
<organism evidence="7 8">
    <name type="scientific">Bradyrhizobium yuanmingense</name>
    <dbReference type="NCBI Taxonomy" id="108015"/>
    <lineage>
        <taxon>Bacteria</taxon>
        <taxon>Pseudomonadati</taxon>
        <taxon>Pseudomonadota</taxon>
        <taxon>Alphaproteobacteria</taxon>
        <taxon>Hyphomicrobiales</taxon>
        <taxon>Nitrobacteraceae</taxon>
        <taxon>Bradyrhizobium</taxon>
    </lineage>
</organism>
<dbReference type="Gene3D" id="2.40.50.140">
    <property type="entry name" value="Nucleic acid-binding proteins"/>
    <property type="match status" value="1"/>
</dbReference>
<dbReference type="EMBL" id="JBGBZN010000002">
    <property type="protein sequence ID" value="MEY9473287.1"/>
    <property type="molecule type" value="Genomic_DNA"/>
</dbReference>
<dbReference type="Pfam" id="PF00005">
    <property type="entry name" value="ABC_tran"/>
    <property type="match status" value="1"/>
</dbReference>
<reference evidence="7 8" key="1">
    <citation type="submission" date="2024-07" db="EMBL/GenBank/DDBJ databases">
        <title>Genomic Encyclopedia of Type Strains, Phase V (KMG-V): Genome sequencing to study the core and pangenomes of soil and plant-associated prokaryotes.</title>
        <authorList>
            <person name="Whitman W."/>
        </authorList>
    </citation>
    <scope>NUCLEOTIDE SEQUENCE [LARGE SCALE GENOMIC DNA]</scope>
    <source>
        <strain evidence="7 8">USDA 222</strain>
    </source>
</reference>
<evidence type="ECO:0000256" key="4">
    <source>
        <dbReference type="ARBA" id="ARBA00022840"/>
    </source>
</evidence>
<dbReference type="Pfam" id="PF17912">
    <property type="entry name" value="OB_MalK"/>
    <property type="match status" value="1"/>
</dbReference>
<accession>A0ABV4GQV8</accession>
<evidence type="ECO:0000256" key="3">
    <source>
        <dbReference type="ARBA" id="ARBA00022741"/>
    </source>
</evidence>
<dbReference type="InterPro" id="IPR015855">
    <property type="entry name" value="ABC_transpr_MalK-like"/>
</dbReference>
<dbReference type="Gene3D" id="3.40.50.300">
    <property type="entry name" value="P-loop containing nucleotide triphosphate hydrolases"/>
    <property type="match status" value="1"/>
</dbReference>
<evidence type="ECO:0000313" key="7">
    <source>
        <dbReference type="EMBL" id="MEY9473287.1"/>
    </source>
</evidence>
<dbReference type="InterPro" id="IPR003593">
    <property type="entry name" value="AAA+_ATPase"/>
</dbReference>
<dbReference type="SUPFAM" id="SSF52540">
    <property type="entry name" value="P-loop containing nucleoside triphosphate hydrolases"/>
    <property type="match status" value="1"/>
</dbReference>
<dbReference type="PANTHER" id="PTHR43875">
    <property type="entry name" value="MALTODEXTRIN IMPORT ATP-BINDING PROTEIN MSMX"/>
    <property type="match status" value="1"/>
</dbReference>
<dbReference type="Proteomes" id="UP001565474">
    <property type="component" value="Unassembled WGS sequence"/>
</dbReference>
<dbReference type="InterPro" id="IPR008995">
    <property type="entry name" value="Mo/tungstate-bd_C_term_dom"/>
</dbReference>
<dbReference type="PANTHER" id="PTHR43875:SF10">
    <property type="entry name" value="BLL2173 PROTEIN"/>
    <property type="match status" value="1"/>
</dbReference>
<proteinExistence type="inferred from homology"/>
<dbReference type="NCBIfam" id="NF008653">
    <property type="entry name" value="PRK11650.1"/>
    <property type="match status" value="1"/>
</dbReference>
<dbReference type="PROSITE" id="PS50893">
    <property type="entry name" value="ABC_TRANSPORTER_2"/>
    <property type="match status" value="1"/>
</dbReference>
<keyword evidence="2" id="KW-0813">Transport</keyword>
<comment type="function">
    <text evidence="5">Involved in beta-(1--&gt;2)glucan export. Transmembrane domains (TMD) form a pore in the inner membrane and the ATP-binding domain (NBD) is responsible for energy generation.</text>
</comment>
<feature type="domain" description="ABC transporter" evidence="6">
    <location>
        <begin position="4"/>
        <end position="234"/>
    </location>
</feature>
<dbReference type="InterPro" id="IPR047641">
    <property type="entry name" value="ABC_transpr_MalK/UgpC-like"/>
</dbReference>
<dbReference type="RefSeq" id="WP_225174441.1">
    <property type="nucleotide sequence ID" value="NZ_JBGBYD010000002.1"/>
</dbReference>
<dbReference type="GO" id="GO:0005524">
    <property type="term" value="F:ATP binding"/>
    <property type="evidence" value="ECO:0007669"/>
    <property type="project" value="UniProtKB-KW"/>
</dbReference>
<dbReference type="InterPro" id="IPR017871">
    <property type="entry name" value="ABC_transporter-like_CS"/>
</dbReference>
<keyword evidence="3" id="KW-0547">Nucleotide-binding</keyword>
<protein>
    <submittedName>
        <fullName evidence="7">Multiple sugar transport system ATP-binding protein</fullName>
    </submittedName>
</protein>
<dbReference type="InterPro" id="IPR027417">
    <property type="entry name" value="P-loop_NTPase"/>
</dbReference>
<evidence type="ECO:0000256" key="1">
    <source>
        <dbReference type="ARBA" id="ARBA00005417"/>
    </source>
</evidence>
<keyword evidence="4 7" id="KW-0067">ATP-binding</keyword>
<dbReference type="InterPro" id="IPR003439">
    <property type="entry name" value="ABC_transporter-like_ATP-bd"/>
</dbReference>